<keyword evidence="3" id="KW-1185">Reference proteome</keyword>
<feature type="compositionally biased region" description="Low complexity" evidence="1">
    <location>
        <begin position="236"/>
        <end position="250"/>
    </location>
</feature>
<reference evidence="2 3" key="1">
    <citation type="submission" date="2014-02" db="EMBL/GenBank/DDBJ databases">
        <title>The genome sequence of Colletotrichum simmondsii CBS122122.</title>
        <authorList>
            <person name="Baroncelli R."/>
            <person name="Thon M.R."/>
        </authorList>
    </citation>
    <scope>NUCLEOTIDE SEQUENCE [LARGE SCALE GENOMIC DNA]</scope>
    <source>
        <strain evidence="2 3">CBS122122</strain>
    </source>
</reference>
<comment type="caution">
    <text evidence="2">The sequence shown here is derived from an EMBL/GenBank/DDBJ whole genome shotgun (WGS) entry which is preliminary data.</text>
</comment>
<name>A0A135TXZ4_9PEZI</name>
<organism evidence="2 3">
    <name type="scientific">Colletotrichum simmondsii</name>
    <dbReference type="NCBI Taxonomy" id="703756"/>
    <lineage>
        <taxon>Eukaryota</taxon>
        <taxon>Fungi</taxon>
        <taxon>Dikarya</taxon>
        <taxon>Ascomycota</taxon>
        <taxon>Pezizomycotina</taxon>
        <taxon>Sordariomycetes</taxon>
        <taxon>Hypocreomycetidae</taxon>
        <taxon>Glomerellales</taxon>
        <taxon>Glomerellaceae</taxon>
        <taxon>Colletotrichum</taxon>
        <taxon>Colletotrichum acutatum species complex</taxon>
    </lineage>
</organism>
<feature type="region of interest" description="Disordered" evidence="1">
    <location>
        <begin position="185"/>
        <end position="204"/>
    </location>
</feature>
<sequence>MLRRDTSYSWCKYAVQVHVQVQGFQDEVVPFLGRWSRLRFGTNTEAVGEISQRRGNVQSRRVCDWRSIACAVLHANGALAFALYSLPEVSRRIGWAFPTHLNPKLDVPSTSSPSSFLLPLRDPIRPVPPMNCPSNASGNGILLLTLLRTPQPNFIRVAFQAPFPCTRRAVSLFPNWTEAECDAAPSRIPSTDHSVDSHPPSRPPMSPPVLRLALVEPMIPVLVLVAGLEPHPRSTLGPGSPELGSPLSPSVSAPPTRPPYRATFLCLLAQIFQTNVSLLSVGLSSFYSQICSEQGTKTHPSSVQILCSLSSPSSTPSLAPQNRFLQPRIGPVELSAASYTYLPTTPHRPPSPCPLLPFTIPVPRSGRTPNTAHPPTPTPIRHWPDPTANVYSHINIHPSCMPNDNIVDAILSRTSIVPLIVLPGFWVLPSD</sequence>
<dbReference type="AlphaFoldDB" id="A0A135TXZ4"/>
<evidence type="ECO:0000256" key="1">
    <source>
        <dbReference type="SAM" id="MobiDB-lite"/>
    </source>
</evidence>
<evidence type="ECO:0000313" key="2">
    <source>
        <dbReference type="EMBL" id="KXH53010.1"/>
    </source>
</evidence>
<dbReference type="Proteomes" id="UP000070328">
    <property type="component" value="Unassembled WGS sequence"/>
</dbReference>
<protein>
    <submittedName>
        <fullName evidence="2">Uncharacterized protein</fullName>
    </submittedName>
</protein>
<dbReference type="EMBL" id="JFBX01000030">
    <property type="protein sequence ID" value="KXH53010.1"/>
    <property type="molecule type" value="Genomic_DNA"/>
</dbReference>
<proteinExistence type="predicted"/>
<gene>
    <name evidence="2" type="ORF">CSIM01_10948</name>
</gene>
<feature type="region of interest" description="Disordered" evidence="1">
    <location>
        <begin position="233"/>
        <end position="254"/>
    </location>
</feature>
<evidence type="ECO:0000313" key="3">
    <source>
        <dbReference type="Proteomes" id="UP000070328"/>
    </source>
</evidence>
<accession>A0A135TXZ4</accession>